<evidence type="ECO:0000313" key="1">
    <source>
        <dbReference type="EMBL" id="AOY81335.1"/>
    </source>
</evidence>
<sequence>MVREKLYELLPAIYRRKDFFSGEPLRALLAIVEQELGILEADINNLYENWFIETCDQWVLPYIAELVGIQDLNDPEKILPVQRSRIGNAIRYRRHKGTPRTLELAIENTTGWTVRVVEMFNYVLTTQYIQRVRPQSAATFALTQSTAMVAMQDLFDSNAHTLDIRAFDGNQIRYNLRSLSLFIWRLQSYPVKRSTPCYRPELPIKAVDIRRWDTRDDTSKYEFEQAVFGFNTSPSQRKHTVQVSPRVISNRNGYYRHKLKKKSKPDWPVINQTGCYTFHPLGYDMPLFNQPKSRENQDLWAHELDSLELPIPISHKAFEEDLRPFQTSTPEEETDEKFIKVFQLGDGDDYTYPNDWVEQQTENTTYSLLKMAKDYRKSVDLKEVPAPQVDRSEPELNSEYYYGPERSLVIYIKRGKNQGGEYPAIPPEKIIAQRLTNWEEPPPGKIAVDVELGRLMFASGEDPGWDNLEVNFSYGFSGNMGGGPYNRSQTLVQDAETIRWVARKMPPEATENWYTSLSEAIAAWKASGESHNTIRIMDNQAHFTARTHTGPVVSDTLPIELGPCDRLTIEAGNGYRPTISPLGGDLIVSGAEGSTLRLNGLLCGGKVIVAGKAQLEVDHCTIRPKRSPDQHQETLVGISEVSGETKVTISNSIVGQVNLPIESGALALRDSIIDGAGSAAIRSLGRHHGLVTKIERSTIFGGVYIEEMELGSETIFMEPVKAQKQGSGGLRYSYAPVGYQISAQPPTEEENYYYSTPERYECQPKTLENSELQPSFTSQQYGQPTYAQLSLSCPQEIQKGAENNTEMGAFNNLQRPQQEANLAASLDEYLRLGMEVSTVYKN</sequence>
<dbReference type="AlphaFoldDB" id="A0A1D9G1D8"/>
<dbReference type="InterPro" id="IPR006521">
    <property type="entry name" value="Tail_protein_I"/>
</dbReference>
<dbReference type="EMBL" id="CP017708">
    <property type="protein sequence ID" value="AOY81335.1"/>
    <property type="molecule type" value="Genomic_DNA"/>
</dbReference>
<organism evidence="1 2">
    <name type="scientific">Moorena producens (strain JHB)</name>
    <dbReference type="NCBI Taxonomy" id="1454205"/>
    <lineage>
        <taxon>Bacteria</taxon>
        <taxon>Bacillati</taxon>
        <taxon>Cyanobacteriota</taxon>
        <taxon>Cyanophyceae</taxon>
        <taxon>Coleofasciculales</taxon>
        <taxon>Coleofasciculaceae</taxon>
        <taxon>Moorena</taxon>
    </lineage>
</organism>
<evidence type="ECO:0000313" key="2">
    <source>
        <dbReference type="Proteomes" id="UP000176944"/>
    </source>
</evidence>
<reference evidence="2" key="1">
    <citation type="submission" date="2016-10" db="EMBL/GenBank/DDBJ databases">
        <title>Comparative genomics uncovers the prolific and rare metabolic potential of the cyanobacterial genus Moorea.</title>
        <authorList>
            <person name="Leao T."/>
            <person name="Castelao G."/>
            <person name="Korobeynikov A."/>
            <person name="Monroe E.A."/>
            <person name="Podell S."/>
            <person name="Glukhov E."/>
            <person name="Allen E."/>
            <person name="Gerwick W.H."/>
            <person name="Gerwick L."/>
        </authorList>
    </citation>
    <scope>NUCLEOTIDE SEQUENCE [LARGE SCALE GENOMIC DNA]</scope>
    <source>
        <strain evidence="2">JHB</strain>
    </source>
</reference>
<protein>
    <submittedName>
        <fullName evidence="1">Phage tail protein</fullName>
    </submittedName>
</protein>
<dbReference type="Proteomes" id="UP000176944">
    <property type="component" value="Chromosome"/>
</dbReference>
<proteinExistence type="predicted"/>
<accession>A0A1D9G1D8</accession>
<gene>
    <name evidence="1" type="ORF">BJP36_16910</name>
</gene>
<dbReference type="Pfam" id="PF09684">
    <property type="entry name" value="Tail_P2_I"/>
    <property type="match status" value="1"/>
</dbReference>
<name>A0A1D9G1D8_MOOP1</name>